<feature type="domain" description="Glycosyltransferase RgtA/B/C/D-like" evidence="10">
    <location>
        <begin position="87"/>
        <end position="241"/>
    </location>
</feature>
<evidence type="ECO:0000256" key="6">
    <source>
        <dbReference type="ARBA" id="ARBA00022989"/>
    </source>
</evidence>
<feature type="transmembrane region" description="Helical" evidence="9">
    <location>
        <begin position="226"/>
        <end position="247"/>
    </location>
</feature>
<evidence type="ECO:0000313" key="11">
    <source>
        <dbReference type="EMBL" id="HCO26897.1"/>
    </source>
</evidence>
<dbReference type="PANTHER" id="PTHR33908:SF11">
    <property type="entry name" value="MEMBRANE PROTEIN"/>
    <property type="match status" value="1"/>
</dbReference>
<protein>
    <recommendedName>
        <fullName evidence="10">Glycosyltransferase RgtA/B/C/D-like domain-containing protein</fullName>
    </recommendedName>
</protein>
<keyword evidence="7 9" id="KW-0472">Membrane</keyword>
<feature type="transmembrane region" description="Helical" evidence="9">
    <location>
        <begin position="358"/>
        <end position="376"/>
    </location>
</feature>
<evidence type="ECO:0000256" key="2">
    <source>
        <dbReference type="ARBA" id="ARBA00022475"/>
    </source>
</evidence>
<evidence type="ECO:0000256" key="1">
    <source>
        <dbReference type="ARBA" id="ARBA00004651"/>
    </source>
</evidence>
<dbReference type="InterPro" id="IPR038731">
    <property type="entry name" value="RgtA/B/C-like"/>
</dbReference>
<dbReference type="Proteomes" id="UP000263642">
    <property type="component" value="Unassembled WGS sequence"/>
</dbReference>
<evidence type="ECO:0000259" key="10">
    <source>
        <dbReference type="Pfam" id="PF13231"/>
    </source>
</evidence>
<reference evidence="11 12" key="1">
    <citation type="journal article" date="2018" name="Nat. Biotechnol.">
        <title>A standardized bacterial taxonomy based on genome phylogeny substantially revises the tree of life.</title>
        <authorList>
            <person name="Parks D.H."/>
            <person name="Chuvochina M."/>
            <person name="Waite D.W."/>
            <person name="Rinke C."/>
            <person name="Skarshewski A."/>
            <person name="Chaumeil P.A."/>
            <person name="Hugenholtz P."/>
        </authorList>
    </citation>
    <scope>NUCLEOTIDE SEQUENCE [LARGE SCALE GENOMIC DNA]</scope>
    <source>
        <strain evidence="11">UBA9375</strain>
    </source>
</reference>
<dbReference type="Pfam" id="PF13231">
    <property type="entry name" value="PMT_2"/>
    <property type="match status" value="1"/>
</dbReference>
<dbReference type="InterPro" id="IPR050297">
    <property type="entry name" value="LipidA_mod_glycosyltrf_83"/>
</dbReference>
<feature type="transmembrane region" description="Helical" evidence="9">
    <location>
        <begin position="33"/>
        <end position="61"/>
    </location>
</feature>
<feature type="transmembrane region" description="Helical" evidence="9">
    <location>
        <begin position="106"/>
        <end position="127"/>
    </location>
</feature>
<feature type="region of interest" description="Disordered" evidence="8">
    <location>
        <begin position="1"/>
        <end position="25"/>
    </location>
</feature>
<gene>
    <name evidence="11" type="ORF">DIT97_29260</name>
</gene>
<dbReference type="GO" id="GO:0009103">
    <property type="term" value="P:lipopolysaccharide biosynthetic process"/>
    <property type="evidence" value="ECO:0007669"/>
    <property type="project" value="UniProtKB-ARBA"/>
</dbReference>
<dbReference type="AlphaFoldDB" id="A0A3D3RFT8"/>
<feature type="transmembrane region" description="Helical" evidence="9">
    <location>
        <begin position="381"/>
        <end position="398"/>
    </location>
</feature>
<evidence type="ECO:0000256" key="4">
    <source>
        <dbReference type="ARBA" id="ARBA00022679"/>
    </source>
</evidence>
<feature type="transmembrane region" description="Helical" evidence="9">
    <location>
        <begin position="184"/>
        <end position="214"/>
    </location>
</feature>
<dbReference type="PANTHER" id="PTHR33908">
    <property type="entry name" value="MANNOSYLTRANSFERASE YKCB-RELATED"/>
    <property type="match status" value="1"/>
</dbReference>
<name>A0A3D3RFT8_9PLAN</name>
<feature type="transmembrane region" description="Helical" evidence="9">
    <location>
        <begin position="82"/>
        <end position="100"/>
    </location>
</feature>
<feature type="compositionally biased region" description="Polar residues" evidence="8">
    <location>
        <begin position="1"/>
        <end position="14"/>
    </location>
</feature>
<dbReference type="GO" id="GO:0016763">
    <property type="term" value="F:pentosyltransferase activity"/>
    <property type="evidence" value="ECO:0007669"/>
    <property type="project" value="TreeGrafter"/>
</dbReference>
<evidence type="ECO:0000256" key="5">
    <source>
        <dbReference type="ARBA" id="ARBA00022692"/>
    </source>
</evidence>
<keyword evidence="3" id="KW-0328">Glycosyltransferase</keyword>
<evidence type="ECO:0000256" key="3">
    <source>
        <dbReference type="ARBA" id="ARBA00022676"/>
    </source>
</evidence>
<evidence type="ECO:0000256" key="9">
    <source>
        <dbReference type="SAM" id="Phobius"/>
    </source>
</evidence>
<evidence type="ECO:0000256" key="7">
    <source>
        <dbReference type="ARBA" id="ARBA00023136"/>
    </source>
</evidence>
<keyword evidence="5 9" id="KW-0812">Transmembrane</keyword>
<evidence type="ECO:0000256" key="8">
    <source>
        <dbReference type="SAM" id="MobiDB-lite"/>
    </source>
</evidence>
<comment type="caution">
    <text evidence="11">The sequence shown here is derived from an EMBL/GenBank/DDBJ whole genome shotgun (WGS) entry which is preliminary data.</text>
</comment>
<keyword evidence="4" id="KW-0808">Transferase</keyword>
<feature type="transmembrane region" description="Helical" evidence="9">
    <location>
        <begin position="292"/>
        <end position="314"/>
    </location>
</feature>
<dbReference type="EMBL" id="DQAY01000181">
    <property type="protein sequence ID" value="HCO26897.1"/>
    <property type="molecule type" value="Genomic_DNA"/>
</dbReference>
<feature type="transmembrane region" description="Helical" evidence="9">
    <location>
        <begin position="139"/>
        <end position="172"/>
    </location>
</feature>
<dbReference type="GO" id="GO:0005886">
    <property type="term" value="C:plasma membrane"/>
    <property type="evidence" value="ECO:0007669"/>
    <property type="project" value="UniProtKB-SubCell"/>
</dbReference>
<evidence type="ECO:0000313" key="12">
    <source>
        <dbReference type="Proteomes" id="UP000263642"/>
    </source>
</evidence>
<keyword evidence="2" id="KW-1003">Cell membrane</keyword>
<organism evidence="11 12">
    <name type="scientific">Gimesia maris</name>
    <dbReference type="NCBI Taxonomy" id="122"/>
    <lineage>
        <taxon>Bacteria</taxon>
        <taxon>Pseudomonadati</taxon>
        <taxon>Planctomycetota</taxon>
        <taxon>Planctomycetia</taxon>
        <taxon>Planctomycetales</taxon>
        <taxon>Planctomycetaceae</taxon>
        <taxon>Gimesia</taxon>
    </lineage>
</organism>
<keyword evidence="6 9" id="KW-1133">Transmembrane helix</keyword>
<feature type="transmembrane region" description="Helical" evidence="9">
    <location>
        <begin position="326"/>
        <end position="346"/>
    </location>
</feature>
<accession>A0A3D3RFT8</accession>
<comment type="subcellular location">
    <subcellularLocation>
        <location evidence="1">Cell membrane</location>
        <topology evidence="1">Multi-pass membrane protein</topology>
    </subcellularLocation>
</comment>
<proteinExistence type="predicted"/>
<sequence length="564" mass="64241">MGKTTVASASIETEAQNDETRGSDSSQETSVSVVIWLCVLVIILVGIVIRVNLLDLLFLGYDEAMHFQAARATNIADVMQASRIYTHPPLIFLFYHYWLILGDSEWLLRLPSLLFCVPALVFGFLWLKELLGPRPALVGLTFLTFSLPMIQLSIVVRGYTLMLMFFFVALYYQERFFRHESLLALVVSGLCLGLAMLTHYATAWFLLAIGLLALMRLFSGSLSRRAIVSWVFLQFALIGLCVGLYLLHVKGFVNSQIQSELWDVWLNYSSADQTKLRPAALTLIHTADYIKYVAGVNPILMGCLLLVGAFVLLLKGYRESGSKWIAIERSLTVLLPMIIAAFLFNYRIYPLGYTRHSIWLIPFTAAGFSAAAYPLLRCPGVFRSACGVFLLGFWFYLYPYQVVRSLETTQTPAMAREVASLLKSTVPADSLIITDDSTRNVLEYYLMGREQTQMKPLEGGFMEYQMGDYRVITVPKFHFYLYDFKNEWEKYQQVLGEDATEPVWLTYIGFGNPRNTPQRLFRNFPPRKVLEKTNYLDNYIIKVEFIAPDSENKKLPDADTLIDQ</sequence>